<dbReference type="EMBL" id="AQGS01000576">
    <property type="protein sequence ID" value="EPS38130.1"/>
    <property type="molecule type" value="Genomic_DNA"/>
</dbReference>
<accession>S8A513</accession>
<sequence length="158" mass="16664">MEGAKQYYNRQYERWVPWLEDQYLHYFGKDNKASYVTKQQMDKSKVTGIKQVDKLQDDVHNLAAGQVGKDGLLQPVGDLASKHGINRAERGGKDDNGSYGGPLGGITDPVVGGAKTGGNTAASGVQTGMSKMADGAKGAGGYVGGLSPFGKKPAGDEK</sequence>
<comment type="caution">
    <text evidence="2">The sequence shown here is derived from an EMBL/GenBank/DDBJ whole genome shotgun (WGS) entry which is preliminary data.</text>
</comment>
<organism evidence="2 3">
    <name type="scientific">Dactylellina haptotyla (strain CBS 200.50)</name>
    <name type="common">Nematode-trapping fungus</name>
    <name type="synonym">Monacrosporium haptotylum</name>
    <dbReference type="NCBI Taxonomy" id="1284197"/>
    <lineage>
        <taxon>Eukaryota</taxon>
        <taxon>Fungi</taxon>
        <taxon>Dikarya</taxon>
        <taxon>Ascomycota</taxon>
        <taxon>Pezizomycotina</taxon>
        <taxon>Orbiliomycetes</taxon>
        <taxon>Orbiliales</taxon>
        <taxon>Orbiliaceae</taxon>
        <taxon>Dactylellina</taxon>
    </lineage>
</organism>
<dbReference type="HOGENOM" id="CLU_121100_1_0_1"/>
<dbReference type="AlphaFoldDB" id="S8A513"/>
<feature type="region of interest" description="Disordered" evidence="1">
    <location>
        <begin position="85"/>
        <end position="158"/>
    </location>
</feature>
<evidence type="ECO:0000256" key="1">
    <source>
        <dbReference type="SAM" id="MobiDB-lite"/>
    </source>
</evidence>
<evidence type="ECO:0000313" key="3">
    <source>
        <dbReference type="Proteomes" id="UP000015100"/>
    </source>
</evidence>
<feature type="compositionally biased region" description="Polar residues" evidence="1">
    <location>
        <begin position="117"/>
        <end position="129"/>
    </location>
</feature>
<keyword evidence="3" id="KW-1185">Reference proteome</keyword>
<gene>
    <name evidence="2" type="ORF">H072_8150</name>
</gene>
<dbReference type="eggNOG" id="ENOG502SM4W">
    <property type="taxonomic scope" value="Eukaryota"/>
</dbReference>
<proteinExistence type="predicted"/>
<name>S8A513_DACHA</name>
<dbReference type="Proteomes" id="UP000015100">
    <property type="component" value="Unassembled WGS sequence"/>
</dbReference>
<dbReference type="OMA" id="EAYNDQY"/>
<feature type="compositionally biased region" description="Basic and acidic residues" evidence="1">
    <location>
        <begin position="86"/>
        <end position="96"/>
    </location>
</feature>
<dbReference type="STRING" id="1284197.S8A513"/>
<protein>
    <submittedName>
        <fullName evidence="2">Uncharacterized protein</fullName>
    </submittedName>
</protein>
<reference evidence="3" key="2">
    <citation type="submission" date="2013-04" db="EMBL/GenBank/DDBJ databases">
        <title>Genomic mechanisms accounting for the adaptation to parasitism in nematode-trapping fungi.</title>
        <authorList>
            <person name="Ahren D.G."/>
        </authorList>
    </citation>
    <scope>NUCLEOTIDE SEQUENCE [LARGE SCALE GENOMIC DNA]</scope>
    <source>
        <strain evidence="3">CBS 200.50</strain>
    </source>
</reference>
<reference evidence="2 3" key="1">
    <citation type="journal article" date="2013" name="PLoS Genet.">
        <title>Genomic mechanisms accounting for the adaptation to parasitism in nematode-trapping fungi.</title>
        <authorList>
            <person name="Meerupati T."/>
            <person name="Andersson K.M."/>
            <person name="Friman E."/>
            <person name="Kumar D."/>
            <person name="Tunlid A."/>
            <person name="Ahren D."/>
        </authorList>
    </citation>
    <scope>NUCLEOTIDE SEQUENCE [LARGE SCALE GENOMIC DNA]</scope>
    <source>
        <strain evidence="2 3">CBS 200.50</strain>
    </source>
</reference>
<evidence type="ECO:0000313" key="2">
    <source>
        <dbReference type="EMBL" id="EPS38130.1"/>
    </source>
</evidence>
<dbReference type="OrthoDB" id="3001700at2759"/>